<name>A0ABT2HU86_9MICC</name>
<comment type="caution">
    <text evidence="1">The sequence shown here is derived from an EMBL/GenBank/DDBJ whole genome shotgun (WGS) entry which is preliminary data.</text>
</comment>
<sequence>MAIPGVDAYSDPVLRYRVRARAFIDSGEFAKLLPGASTGDPWDTKHLNRLEQAFLTTVGDEDTDMMSEDLRAGYEMFLGEGLVRLFGGEWVFLPAEMLGGEGATPGLGVQYPGAEHLDVVTSMLPLALKFRTGRWWSSAFITTSELLGRSGSQ</sequence>
<accession>A0ABT2HU86</accession>
<reference evidence="1 2" key="1">
    <citation type="submission" date="2022-04" db="EMBL/GenBank/DDBJ databases">
        <title>Human microbiome associated bacterial genomes.</title>
        <authorList>
            <person name="Sandstrom S."/>
            <person name="Salamzade R."/>
            <person name="Kalan L.R."/>
        </authorList>
    </citation>
    <scope>NUCLEOTIDE SEQUENCE [LARGE SCALE GENOMIC DNA]</scope>
    <source>
        <strain evidence="2">p3-SID767</strain>
    </source>
</reference>
<gene>
    <name evidence="1" type="ORF">M3B43_12315</name>
</gene>
<keyword evidence="2" id="KW-1185">Reference proteome</keyword>
<evidence type="ECO:0000313" key="1">
    <source>
        <dbReference type="EMBL" id="MCT1608075.1"/>
    </source>
</evidence>
<protein>
    <submittedName>
        <fullName evidence="1">Uncharacterized protein</fullName>
    </submittedName>
</protein>
<dbReference type="EMBL" id="JALXMO010000086">
    <property type="protein sequence ID" value="MCT1608075.1"/>
    <property type="molecule type" value="Genomic_DNA"/>
</dbReference>
<dbReference type="Proteomes" id="UP001205046">
    <property type="component" value="Unassembled WGS sequence"/>
</dbReference>
<dbReference type="RefSeq" id="WP_044496635.1">
    <property type="nucleotide sequence ID" value="NZ_CABKSP010000015.1"/>
</dbReference>
<evidence type="ECO:0000313" key="2">
    <source>
        <dbReference type="Proteomes" id="UP001205046"/>
    </source>
</evidence>
<proteinExistence type="predicted"/>
<organism evidence="1 2">
    <name type="scientific">Nesterenkonia massiliensis</name>
    <dbReference type="NCBI Taxonomy" id="1232429"/>
    <lineage>
        <taxon>Bacteria</taxon>
        <taxon>Bacillati</taxon>
        <taxon>Actinomycetota</taxon>
        <taxon>Actinomycetes</taxon>
        <taxon>Micrococcales</taxon>
        <taxon>Micrococcaceae</taxon>
        <taxon>Nesterenkonia</taxon>
    </lineage>
</organism>